<sequence>MRFETTGVRGVSKRRPPTTRAKSSSTGSMSGEWNAWLTVSREILRPSRAKKSATAATASSVPETTTDCGPLIAAMPASSVRCGSTSSSVAWTAIIAPPAGRACISAARAVTSAAASSSARAPATCAAAISPTECPAR</sequence>
<feature type="region of interest" description="Disordered" evidence="1">
    <location>
        <begin position="1"/>
        <end position="31"/>
    </location>
</feature>
<feature type="compositionally biased region" description="Polar residues" evidence="1">
    <location>
        <begin position="20"/>
        <end position="31"/>
    </location>
</feature>
<feature type="region of interest" description="Disordered" evidence="1">
    <location>
        <begin position="47"/>
        <end position="68"/>
    </location>
</feature>
<proteinExistence type="predicted"/>
<comment type="caution">
    <text evidence="2">The sequence shown here is derived from an EMBL/GenBank/DDBJ whole genome shotgun (WGS) entry which is preliminary data.</text>
</comment>
<reference evidence="2 3" key="1">
    <citation type="submission" date="2019-04" db="EMBL/GenBank/DDBJ databases">
        <title>Draft genome sequences of Streptomyces avermitilis ATCC 31267.</title>
        <authorList>
            <person name="Komaki H."/>
            <person name="Tamura T."/>
            <person name="Hosoyama A."/>
        </authorList>
    </citation>
    <scope>NUCLEOTIDE SEQUENCE [LARGE SCALE GENOMIC DNA]</scope>
    <source>
        <strain evidence="2 3">ATCC 31267</strain>
    </source>
</reference>
<name>A0A4D4N6F9_STRAX</name>
<accession>A0A4D4N6F9</accession>
<dbReference type="EMBL" id="BJHY01000002">
    <property type="protein sequence ID" value="GDY79990.1"/>
    <property type="molecule type" value="Genomic_DNA"/>
</dbReference>
<evidence type="ECO:0000313" key="2">
    <source>
        <dbReference type="EMBL" id="GDY79990.1"/>
    </source>
</evidence>
<organism evidence="2 3">
    <name type="scientific">Streptomyces avermitilis</name>
    <dbReference type="NCBI Taxonomy" id="33903"/>
    <lineage>
        <taxon>Bacteria</taxon>
        <taxon>Bacillati</taxon>
        <taxon>Actinomycetota</taxon>
        <taxon>Actinomycetes</taxon>
        <taxon>Kitasatosporales</taxon>
        <taxon>Streptomycetaceae</taxon>
        <taxon>Streptomyces</taxon>
    </lineage>
</organism>
<feature type="compositionally biased region" description="Low complexity" evidence="1">
    <location>
        <begin position="52"/>
        <end position="66"/>
    </location>
</feature>
<protein>
    <submittedName>
        <fullName evidence="2">Uncharacterized protein</fullName>
    </submittedName>
</protein>
<evidence type="ECO:0000313" key="3">
    <source>
        <dbReference type="Proteomes" id="UP000299211"/>
    </source>
</evidence>
<evidence type="ECO:0000256" key="1">
    <source>
        <dbReference type="SAM" id="MobiDB-lite"/>
    </source>
</evidence>
<dbReference type="Proteomes" id="UP000299211">
    <property type="component" value="Unassembled WGS sequence"/>
</dbReference>
<dbReference type="AlphaFoldDB" id="A0A4D4N6F9"/>
<gene>
    <name evidence="2" type="ORF">SAV31267_094750</name>
</gene>